<feature type="domain" description="Late embryogenesis abundant protein LEA-2 subgroup" evidence="1">
    <location>
        <begin position="96"/>
        <end position="186"/>
    </location>
</feature>
<dbReference type="STRING" id="1220578.FPE01S_03_03990"/>
<evidence type="ECO:0000259" key="1">
    <source>
        <dbReference type="Pfam" id="PF03168"/>
    </source>
</evidence>
<reference evidence="2 3" key="1">
    <citation type="submission" date="2015-04" db="EMBL/GenBank/DDBJ databases">
        <title>Whole genome shotgun sequence of Flavihumibacter petaseus NBRC 106054.</title>
        <authorList>
            <person name="Miyazawa S."/>
            <person name="Hosoyama A."/>
            <person name="Hashimoto M."/>
            <person name="Noguchi M."/>
            <person name="Tsuchikane K."/>
            <person name="Ohji S."/>
            <person name="Yamazoe A."/>
            <person name="Ichikawa N."/>
            <person name="Kimura A."/>
            <person name="Fujita N."/>
        </authorList>
    </citation>
    <scope>NUCLEOTIDE SEQUENCE [LARGE SCALE GENOMIC DNA]</scope>
    <source>
        <strain evidence="2 3">NBRC 106054</strain>
    </source>
</reference>
<keyword evidence="3" id="KW-1185">Reference proteome</keyword>
<evidence type="ECO:0000313" key="3">
    <source>
        <dbReference type="Proteomes" id="UP000033121"/>
    </source>
</evidence>
<dbReference type="Proteomes" id="UP000033121">
    <property type="component" value="Unassembled WGS sequence"/>
</dbReference>
<dbReference type="InterPro" id="IPR004864">
    <property type="entry name" value="LEA_2"/>
</dbReference>
<dbReference type="SUPFAM" id="SSF117070">
    <property type="entry name" value="LEA14-like"/>
    <property type="match status" value="1"/>
</dbReference>
<name>A0A0E9N3X1_9BACT</name>
<evidence type="ECO:0000313" key="2">
    <source>
        <dbReference type="EMBL" id="GAO44361.1"/>
    </source>
</evidence>
<dbReference type="EMBL" id="BBWV01000003">
    <property type="protein sequence ID" value="GAO44361.1"/>
    <property type="molecule type" value="Genomic_DNA"/>
</dbReference>
<gene>
    <name evidence="2" type="ORF">FPE01S_03_03990</name>
</gene>
<dbReference type="Gene3D" id="2.60.40.1820">
    <property type="match status" value="1"/>
</dbReference>
<sequence>MINNYPVNRPYSKNIRAKYTAILKIDFADNWPISYFAINMSINTLRRRKQLITAVLLFLSFGLFSCSKPVIPEYQAFENFQLSKISLGETVVSADLKYYNPNPYPLQLKHADLAIRLEDKPVGTTVLDTLITIPEKDTFYIPVSLKVNMKQLLSNALTLLMQSEIDVKVDGTVKMGKSGIFFNMPVHYAGKQKIEF</sequence>
<protein>
    <recommendedName>
        <fullName evidence="1">Late embryogenesis abundant protein LEA-2 subgroup domain-containing protein</fullName>
    </recommendedName>
</protein>
<accession>A0A0E9N3X1</accession>
<organism evidence="2 3">
    <name type="scientific">Flavihumibacter petaseus NBRC 106054</name>
    <dbReference type="NCBI Taxonomy" id="1220578"/>
    <lineage>
        <taxon>Bacteria</taxon>
        <taxon>Pseudomonadati</taxon>
        <taxon>Bacteroidota</taxon>
        <taxon>Chitinophagia</taxon>
        <taxon>Chitinophagales</taxon>
        <taxon>Chitinophagaceae</taxon>
        <taxon>Flavihumibacter</taxon>
    </lineage>
</organism>
<dbReference type="AlphaFoldDB" id="A0A0E9N3X1"/>
<comment type="caution">
    <text evidence="2">The sequence shown here is derived from an EMBL/GenBank/DDBJ whole genome shotgun (WGS) entry which is preliminary data.</text>
</comment>
<proteinExistence type="predicted"/>
<dbReference type="Pfam" id="PF03168">
    <property type="entry name" value="LEA_2"/>
    <property type="match status" value="1"/>
</dbReference>